<evidence type="ECO:0000313" key="4">
    <source>
        <dbReference type="EMBL" id="GAX25812.1"/>
    </source>
</evidence>
<dbReference type="GO" id="GO:0005829">
    <property type="term" value="C:cytosol"/>
    <property type="evidence" value="ECO:0007669"/>
    <property type="project" value="TreeGrafter"/>
</dbReference>
<keyword evidence="1" id="KW-0072">Autophagy</keyword>
<feature type="compositionally biased region" description="Acidic residues" evidence="2">
    <location>
        <begin position="343"/>
        <end position="362"/>
    </location>
</feature>
<dbReference type="EMBL" id="BDSP01000233">
    <property type="protein sequence ID" value="GAX25812.1"/>
    <property type="molecule type" value="Genomic_DNA"/>
</dbReference>
<evidence type="ECO:0000256" key="1">
    <source>
        <dbReference type="ARBA" id="ARBA00023006"/>
    </source>
</evidence>
<reference evidence="4 5" key="1">
    <citation type="journal article" date="2015" name="Plant Cell">
        <title>Oil accumulation by the oleaginous diatom Fistulifera solaris as revealed by the genome and transcriptome.</title>
        <authorList>
            <person name="Tanaka T."/>
            <person name="Maeda Y."/>
            <person name="Veluchamy A."/>
            <person name="Tanaka M."/>
            <person name="Abida H."/>
            <person name="Marechal E."/>
            <person name="Bowler C."/>
            <person name="Muto M."/>
            <person name="Sunaga Y."/>
            <person name="Tanaka M."/>
            <person name="Yoshino T."/>
            <person name="Taniguchi T."/>
            <person name="Fukuda Y."/>
            <person name="Nemoto M."/>
            <person name="Matsumoto M."/>
            <person name="Wong P.S."/>
            <person name="Aburatani S."/>
            <person name="Fujibuchi W."/>
        </authorList>
    </citation>
    <scope>NUCLEOTIDE SEQUENCE [LARGE SCALE GENOMIC DNA]</scope>
    <source>
        <strain evidence="4 5">JPCC DA0580</strain>
    </source>
</reference>
<dbReference type="InParanoid" id="A0A1Z5KI96"/>
<dbReference type="GO" id="GO:0000407">
    <property type="term" value="C:phagophore assembly site"/>
    <property type="evidence" value="ECO:0007669"/>
    <property type="project" value="TreeGrafter"/>
</dbReference>
<gene>
    <name evidence="4" type="ORF">FisN_17Lh229</name>
</gene>
<protein>
    <recommendedName>
        <fullName evidence="3">Autophagy-related protein 13 N-terminal domain-containing protein</fullName>
    </recommendedName>
</protein>
<comment type="caution">
    <text evidence="4">The sequence shown here is derived from an EMBL/GenBank/DDBJ whole genome shotgun (WGS) entry which is preliminary data.</text>
</comment>
<dbReference type="InterPro" id="IPR018731">
    <property type="entry name" value="Atg13_N"/>
</dbReference>
<dbReference type="InterPro" id="IPR040182">
    <property type="entry name" value="ATG13"/>
</dbReference>
<name>A0A1Z5KI96_FISSO</name>
<organism evidence="4 5">
    <name type="scientific">Fistulifera solaris</name>
    <name type="common">Oleaginous diatom</name>
    <dbReference type="NCBI Taxonomy" id="1519565"/>
    <lineage>
        <taxon>Eukaryota</taxon>
        <taxon>Sar</taxon>
        <taxon>Stramenopiles</taxon>
        <taxon>Ochrophyta</taxon>
        <taxon>Bacillariophyta</taxon>
        <taxon>Bacillariophyceae</taxon>
        <taxon>Bacillariophycidae</taxon>
        <taxon>Naviculales</taxon>
        <taxon>Naviculaceae</taxon>
        <taxon>Fistulifera</taxon>
    </lineage>
</organism>
<sequence length="671" mass="74272">MSNFAYPHMRAAEVNHNGPRSKCDQVIYEAIAKACEIVVSSRVTHANDAGSSRFNLHIPEISQVRSILQAWRLTLHVPIRLDVYYQHEGDRRELLERWCLEYKPTSTEHFIQTEGVVTQDPIVQLRHVCKRIVLWLRTLYCWTRLLPAQALNKKGVKSPIGFSIYVNSERKDDITDLTQNQGFRWQRQPSSVVSPYGELEWKVIYSSSVSRLVALQKPTKSVAISIPVSNTPSQSESDGRQMIRHSAPSHFVTMRAKSFNSSNDNHLTRTKNFNDQQNTYDPSSFVRPVHQSTTATGFSPHGVLKRRHTSIGQESAPTVETGNLHAPERILSGLSLAMMSMNQDDDDDDDESFNISSDEPDLPSDAVSRRHAALHQVPLHVLEQQQSHHHPVPASREYGYGYNNHIAWQNIQPSISKPVVGRSFSDLSDNNNTYSKTPTYSSSFLGSTPPSAAFLGATPPTTSSFPRPGSTMMTPPFKPRPMGFVHEPLNVSSLIPPQAGGMHIAENKSGSLQPQTSLDLLHSSPFQQQAQLTSLVSSFSGFADGTGLNSSLVDRTLWNSGAPSRSQREDDDFYEEDIPFAVEEDTVSATKHQSPGSSLMYASSAVASFAQKCTASQRLSIFESDTAADAVSPLTDNVADKLSEFRSFDASLQASSRYAGGNSSTVFSLRT</sequence>
<dbReference type="Proteomes" id="UP000198406">
    <property type="component" value="Unassembled WGS sequence"/>
</dbReference>
<dbReference type="GO" id="GO:1990316">
    <property type="term" value="C:Atg1/ULK1 kinase complex"/>
    <property type="evidence" value="ECO:0007669"/>
    <property type="project" value="InterPro"/>
</dbReference>
<dbReference type="Gene3D" id="3.30.900.10">
    <property type="entry name" value="HORMA domain"/>
    <property type="match status" value="1"/>
</dbReference>
<evidence type="ECO:0000256" key="2">
    <source>
        <dbReference type="SAM" id="MobiDB-lite"/>
    </source>
</evidence>
<dbReference type="Pfam" id="PF10033">
    <property type="entry name" value="ATG13"/>
    <property type="match status" value="1"/>
</dbReference>
<dbReference type="PANTHER" id="PTHR13430">
    <property type="match status" value="1"/>
</dbReference>
<dbReference type="AlphaFoldDB" id="A0A1Z5KI96"/>
<dbReference type="GO" id="GO:0000423">
    <property type="term" value="P:mitophagy"/>
    <property type="evidence" value="ECO:0007669"/>
    <property type="project" value="TreeGrafter"/>
</dbReference>
<keyword evidence="5" id="KW-1185">Reference proteome</keyword>
<dbReference type="PANTHER" id="PTHR13430:SF4">
    <property type="entry name" value="AUTOPHAGY-RELATED PROTEIN 13"/>
    <property type="match status" value="1"/>
</dbReference>
<dbReference type="GO" id="GO:0034727">
    <property type="term" value="P:piecemeal microautophagy of the nucleus"/>
    <property type="evidence" value="ECO:0007669"/>
    <property type="project" value="TreeGrafter"/>
</dbReference>
<feature type="region of interest" description="Disordered" evidence="2">
    <location>
        <begin position="340"/>
        <end position="365"/>
    </location>
</feature>
<evidence type="ECO:0000259" key="3">
    <source>
        <dbReference type="Pfam" id="PF10033"/>
    </source>
</evidence>
<evidence type="ECO:0000313" key="5">
    <source>
        <dbReference type="Proteomes" id="UP000198406"/>
    </source>
</evidence>
<dbReference type="OrthoDB" id="70161at2759"/>
<dbReference type="InterPro" id="IPR036570">
    <property type="entry name" value="HORMA_dom_sf"/>
</dbReference>
<proteinExistence type="predicted"/>
<feature type="compositionally biased region" description="Polar residues" evidence="2">
    <location>
        <begin position="260"/>
        <end position="282"/>
    </location>
</feature>
<dbReference type="GO" id="GO:0034497">
    <property type="term" value="P:protein localization to phagophore assembly site"/>
    <property type="evidence" value="ECO:0007669"/>
    <property type="project" value="TreeGrafter"/>
</dbReference>
<feature type="domain" description="Autophagy-related protein 13 N-terminal" evidence="3">
    <location>
        <begin position="87"/>
        <end position="158"/>
    </location>
</feature>
<feature type="region of interest" description="Disordered" evidence="2">
    <location>
        <begin position="260"/>
        <end position="287"/>
    </location>
</feature>
<accession>A0A1Z5KI96</accession>